<accession>A0ABV5H470</accession>
<dbReference type="EMBL" id="JBHMFA010000028">
    <property type="protein sequence ID" value="MFB9106686.1"/>
    <property type="molecule type" value="Genomic_DNA"/>
</dbReference>
<feature type="transmembrane region" description="Helical" evidence="1">
    <location>
        <begin position="224"/>
        <end position="244"/>
    </location>
</feature>
<reference evidence="3 4" key="1">
    <citation type="submission" date="2024-09" db="EMBL/GenBank/DDBJ databases">
        <authorList>
            <person name="Sun Q."/>
            <person name="Mori K."/>
        </authorList>
    </citation>
    <scope>NUCLEOTIDE SEQUENCE [LARGE SCALE GENOMIC DNA]</scope>
    <source>
        <strain evidence="3 4">CECT 8300</strain>
    </source>
</reference>
<feature type="transmembrane region" description="Helical" evidence="1">
    <location>
        <begin position="194"/>
        <end position="212"/>
    </location>
</feature>
<keyword evidence="4" id="KW-1185">Reference proteome</keyword>
<feature type="transmembrane region" description="Helical" evidence="1">
    <location>
        <begin position="52"/>
        <end position="77"/>
    </location>
</feature>
<sequence>MNTFTNKRIQSIDLLRGLVILLMALDHVRDYFHYDSFMYDPSDLTQTTVPVFFTRFITHLCAPVFCFLAGTSAFFVGQKKDLNSLSVWLLKRGLWLIIVEFTIVNFGWYFKFNTTFIDLAVIWCLGASMIFLAGLIRLPKSMAILIALFFVFGHNLFDSFKPIPNDIFSKLWYVFHVEGEFKLGSLTVYSVYPLMPWIGLMTLGYFIGQLYLPTFNSKKRIKILYGAGILLIVLFVVFRISNLYGDLHPWTEQNSLTYSILSILKVTKYPPSFAFICITIGPALILLAAFENFKNSLSKIFITIGQVPMFFYVVHIYIIHVVAIFAALATGYQFSDMILDIWIPFSPDLKGYGFSLPIVYLVWLGILVALYPITKRYNRYKKDNKNKWWLSYL</sequence>
<protein>
    <submittedName>
        <fullName evidence="3">DUF1624 domain-containing protein</fullName>
    </submittedName>
</protein>
<organism evidence="3 4">
    <name type="scientific">Algibacter miyuki</name>
    <dbReference type="NCBI Taxonomy" id="1306933"/>
    <lineage>
        <taxon>Bacteria</taxon>
        <taxon>Pseudomonadati</taxon>
        <taxon>Bacteroidota</taxon>
        <taxon>Flavobacteriia</taxon>
        <taxon>Flavobacteriales</taxon>
        <taxon>Flavobacteriaceae</taxon>
        <taxon>Algibacter</taxon>
    </lineage>
</organism>
<dbReference type="InterPro" id="IPR012429">
    <property type="entry name" value="HGSNAT_cat"/>
</dbReference>
<proteinExistence type="predicted"/>
<gene>
    <name evidence="3" type="ORF">ACFFU1_17390</name>
</gene>
<evidence type="ECO:0000313" key="3">
    <source>
        <dbReference type="EMBL" id="MFB9106686.1"/>
    </source>
</evidence>
<name>A0ABV5H470_9FLAO</name>
<feature type="transmembrane region" description="Helical" evidence="1">
    <location>
        <begin position="310"/>
        <end position="332"/>
    </location>
</feature>
<keyword evidence="1" id="KW-0472">Membrane</keyword>
<dbReference type="PANTHER" id="PTHR40407:SF1">
    <property type="entry name" value="HEPARAN-ALPHA-GLUCOSAMINIDE N-ACETYLTRANSFERASE CATALYTIC DOMAIN-CONTAINING PROTEIN"/>
    <property type="match status" value="1"/>
</dbReference>
<feature type="transmembrane region" description="Helical" evidence="1">
    <location>
        <begin position="89"/>
        <end position="110"/>
    </location>
</feature>
<evidence type="ECO:0000259" key="2">
    <source>
        <dbReference type="Pfam" id="PF07786"/>
    </source>
</evidence>
<dbReference type="RefSeq" id="WP_290270871.1">
    <property type="nucleotide sequence ID" value="NZ_JAUFQP010000010.1"/>
</dbReference>
<evidence type="ECO:0000313" key="4">
    <source>
        <dbReference type="Proteomes" id="UP001589590"/>
    </source>
</evidence>
<evidence type="ECO:0000256" key="1">
    <source>
        <dbReference type="SAM" id="Phobius"/>
    </source>
</evidence>
<feature type="transmembrane region" description="Helical" evidence="1">
    <location>
        <begin position="272"/>
        <end position="290"/>
    </location>
</feature>
<dbReference type="Proteomes" id="UP001589590">
    <property type="component" value="Unassembled WGS sequence"/>
</dbReference>
<dbReference type="PANTHER" id="PTHR40407">
    <property type="entry name" value="MEMBRANE PROTEIN-LIKE PROTEIN"/>
    <property type="match status" value="1"/>
</dbReference>
<feature type="domain" description="Heparan-alpha-glucosaminide N-acetyltransferase catalytic" evidence="2">
    <location>
        <begin position="8"/>
        <end position="222"/>
    </location>
</feature>
<comment type="caution">
    <text evidence="3">The sequence shown here is derived from an EMBL/GenBank/DDBJ whole genome shotgun (WGS) entry which is preliminary data.</text>
</comment>
<keyword evidence="1" id="KW-0812">Transmembrane</keyword>
<feature type="transmembrane region" description="Helical" evidence="1">
    <location>
        <begin position="352"/>
        <end position="373"/>
    </location>
</feature>
<keyword evidence="1" id="KW-1133">Transmembrane helix</keyword>
<dbReference type="Pfam" id="PF07786">
    <property type="entry name" value="HGSNAT_cat"/>
    <property type="match status" value="1"/>
</dbReference>